<dbReference type="Proteomes" id="UP000727407">
    <property type="component" value="Unassembled WGS sequence"/>
</dbReference>
<feature type="compositionally biased region" description="Low complexity" evidence="1">
    <location>
        <begin position="25"/>
        <end position="40"/>
    </location>
</feature>
<dbReference type="AlphaFoldDB" id="A0A8J4WPF3"/>
<dbReference type="EMBL" id="QNUK01001506">
    <property type="protein sequence ID" value="KAF5880279.1"/>
    <property type="molecule type" value="Genomic_DNA"/>
</dbReference>
<accession>A0A8J4WPF3</accession>
<keyword evidence="2" id="KW-0675">Receptor</keyword>
<sequence length="54" mass="5557">MTIVDRIRGGPENPLPENLHCGGLPAAPSTSFSSTSGGPAHSPSEEDSPRAPHH</sequence>
<organism evidence="2 3">
    <name type="scientific">Clarias magur</name>
    <name type="common">Asian catfish</name>
    <name type="synonym">Macropteronotus magur</name>
    <dbReference type="NCBI Taxonomy" id="1594786"/>
    <lineage>
        <taxon>Eukaryota</taxon>
        <taxon>Metazoa</taxon>
        <taxon>Chordata</taxon>
        <taxon>Craniata</taxon>
        <taxon>Vertebrata</taxon>
        <taxon>Euteleostomi</taxon>
        <taxon>Actinopterygii</taxon>
        <taxon>Neopterygii</taxon>
        <taxon>Teleostei</taxon>
        <taxon>Ostariophysi</taxon>
        <taxon>Siluriformes</taxon>
        <taxon>Clariidae</taxon>
        <taxon>Clarias</taxon>
    </lineage>
</organism>
<evidence type="ECO:0000256" key="1">
    <source>
        <dbReference type="SAM" id="MobiDB-lite"/>
    </source>
</evidence>
<proteinExistence type="predicted"/>
<feature type="region of interest" description="Disordered" evidence="1">
    <location>
        <begin position="1"/>
        <end position="54"/>
    </location>
</feature>
<gene>
    <name evidence="2" type="primary">pod</name>
    <name evidence="2" type="ORF">DAT39_023219</name>
</gene>
<keyword evidence="3" id="KW-1185">Reference proteome</keyword>
<evidence type="ECO:0000313" key="2">
    <source>
        <dbReference type="EMBL" id="KAF5880279.1"/>
    </source>
</evidence>
<name>A0A8J4WPF3_CLAMG</name>
<feature type="compositionally biased region" description="Basic and acidic residues" evidence="1">
    <location>
        <begin position="43"/>
        <end position="54"/>
    </location>
</feature>
<reference evidence="2" key="1">
    <citation type="submission" date="2020-07" db="EMBL/GenBank/DDBJ databases">
        <title>Clarias magur genome sequencing, assembly and annotation.</title>
        <authorList>
            <person name="Kushwaha B."/>
            <person name="Kumar R."/>
            <person name="Das P."/>
            <person name="Joshi C.G."/>
            <person name="Kumar D."/>
            <person name="Nagpure N.S."/>
            <person name="Pandey M."/>
            <person name="Agarwal S."/>
            <person name="Srivastava S."/>
            <person name="Singh M."/>
            <person name="Sahoo L."/>
            <person name="Jayasankar P."/>
            <person name="Meher P.K."/>
            <person name="Koringa P.G."/>
            <person name="Iquebal M.A."/>
            <person name="Das S.P."/>
            <person name="Bit A."/>
            <person name="Patnaik S."/>
            <person name="Patel N."/>
            <person name="Shah T.M."/>
            <person name="Hinsu A."/>
            <person name="Jena J.K."/>
        </authorList>
    </citation>
    <scope>NUCLEOTIDE SEQUENCE</scope>
    <source>
        <strain evidence="2">CIFAMagur01</strain>
        <tissue evidence="2">Testis</tissue>
    </source>
</reference>
<protein>
    <submittedName>
        <fullName evidence="2">Beta-1 adrenergic receptor</fullName>
    </submittedName>
</protein>
<evidence type="ECO:0000313" key="3">
    <source>
        <dbReference type="Proteomes" id="UP000727407"/>
    </source>
</evidence>
<comment type="caution">
    <text evidence="2">The sequence shown here is derived from an EMBL/GenBank/DDBJ whole genome shotgun (WGS) entry which is preliminary data.</text>
</comment>